<dbReference type="PANTHER" id="PTHR47307:SF1">
    <property type="entry name" value="GLUTATHIONE-REGULATED POTASSIUM-EFFLUX SYSTEM ANCILLARY PROTEIN KEFG"/>
    <property type="match status" value="1"/>
</dbReference>
<feature type="domain" description="Flavodoxin-like fold" evidence="2">
    <location>
        <begin position="1"/>
        <end position="164"/>
    </location>
</feature>
<dbReference type="Proteomes" id="UP000298347">
    <property type="component" value="Unassembled WGS sequence"/>
</dbReference>
<evidence type="ECO:0000259" key="2">
    <source>
        <dbReference type="Pfam" id="PF02525"/>
    </source>
</evidence>
<dbReference type="PANTHER" id="PTHR47307">
    <property type="entry name" value="GLUTATHIONE-REGULATED POTASSIUM-EFFLUX SYSTEM ANCILLARY PROTEIN KEFG"/>
    <property type="match status" value="1"/>
</dbReference>
<dbReference type="GO" id="GO:0003955">
    <property type="term" value="F:NAD(P)H dehydrogenase (quinone) activity"/>
    <property type="evidence" value="ECO:0007669"/>
    <property type="project" value="TreeGrafter"/>
</dbReference>
<dbReference type="GO" id="GO:0010181">
    <property type="term" value="F:FMN binding"/>
    <property type="evidence" value="ECO:0007669"/>
    <property type="project" value="TreeGrafter"/>
</dbReference>
<evidence type="ECO:0000256" key="1">
    <source>
        <dbReference type="ARBA" id="ARBA00023002"/>
    </source>
</evidence>
<dbReference type="Pfam" id="PF02525">
    <property type="entry name" value="Flavodoxin_2"/>
    <property type="match status" value="1"/>
</dbReference>
<dbReference type="SUPFAM" id="SSF52218">
    <property type="entry name" value="Flavoproteins"/>
    <property type="match status" value="1"/>
</dbReference>
<keyword evidence="1" id="KW-0560">Oxidoreductase</keyword>
<protein>
    <submittedName>
        <fullName evidence="3">General stress protein</fullName>
    </submittedName>
</protein>
<gene>
    <name evidence="3" type="ORF">E4665_13690</name>
</gene>
<evidence type="ECO:0000313" key="4">
    <source>
        <dbReference type="Proteomes" id="UP000298347"/>
    </source>
</evidence>
<comment type="caution">
    <text evidence="3">The sequence shown here is derived from an EMBL/GenBank/DDBJ whole genome shotgun (WGS) entry which is preliminary data.</text>
</comment>
<reference evidence="3 4" key="1">
    <citation type="journal article" date="2015" name="Int. J. Syst. Evol. Microbiol.">
        <title>Sporolactobacillus shoreae sp. nov. and Sporolactobacillus spathodeae sp. nov., two spore-forming lactic acid bacteria isolated from tree barks in Thailand.</title>
        <authorList>
            <person name="Thamacharoensuk T."/>
            <person name="Kitahara M."/>
            <person name="Ohkuma M."/>
            <person name="Thongchul N."/>
            <person name="Tanasupawat S."/>
        </authorList>
    </citation>
    <scope>NUCLEOTIDE SEQUENCE [LARGE SCALE GENOMIC DNA]</scope>
    <source>
        <strain evidence="3 4">BK92</strain>
    </source>
</reference>
<organism evidence="3 4">
    <name type="scientific">Sporolactobacillus shoreae</name>
    <dbReference type="NCBI Taxonomy" id="1465501"/>
    <lineage>
        <taxon>Bacteria</taxon>
        <taxon>Bacillati</taxon>
        <taxon>Bacillota</taxon>
        <taxon>Bacilli</taxon>
        <taxon>Bacillales</taxon>
        <taxon>Sporolactobacillaceae</taxon>
        <taxon>Sporolactobacillus</taxon>
    </lineage>
</organism>
<dbReference type="InterPro" id="IPR029039">
    <property type="entry name" value="Flavoprotein-like_sf"/>
</dbReference>
<keyword evidence="4" id="KW-1185">Reference proteome</keyword>
<dbReference type="RefSeq" id="WP_135349363.1">
    <property type="nucleotide sequence ID" value="NZ_SRJD01000018.1"/>
</dbReference>
<dbReference type="EMBL" id="SRJD01000018">
    <property type="protein sequence ID" value="TGA96909.1"/>
    <property type="molecule type" value="Genomic_DNA"/>
</dbReference>
<name>A0A4Z0GLJ6_9BACL</name>
<dbReference type="GO" id="GO:0009055">
    <property type="term" value="F:electron transfer activity"/>
    <property type="evidence" value="ECO:0007669"/>
    <property type="project" value="TreeGrafter"/>
</dbReference>
<accession>A0A4Z0GLJ6</accession>
<evidence type="ECO:0000313" key="3">
    <source>
        <dbReference type="EMBL" id="TGA96909.1"/>
    </source>
</evidence>
<dbReference type="OrthoDB" id="9798454at2"/>
<dbReference type="InterPro" id="IPR003680">
    <property type="entry name" value="Flavodoxin_fold"/>
</dbReference>
<dbReference type="Gene3D" id="3.40.50.360">
    <property type="match status" value="1"/>
</dbReference>
<proteinExistence type="predicted"/>
<sequence length="174" mass="19942">MKILDIVVHPHLTESVVNKAWMNRLKQEENITVHDLYGTYPDGIIDVEKEQQLLLAHDRIVFQFPMYWYSSPSLLKQWEDDVLTYGWAYGSRGTQLRGKDFILAISIGGPESQYQAGGSHHFTISELTRPFQATSNLIGTRFLPIFKRYGVRLLSDVGLQKSAEDLVTYLNAEH</sequence>
<dbReference type="InterPro" id="IPR046980">
    <property type="entry name" value="KefG/KefF"/>
</dbReference>
<dbReference type="AlphaFoldDB" id="A0A4Z0GLJ6"/>